<dbReference type="GO" id="GO:0008654">
    <property type="term" value="P:phospholipid biosynthetic process"/>
    <property type="evidence" value="ECO:0007669"/>
    <property type="project" value="InterPro"/>
</dbReference>
<evidence type="ECO:0000256" key="1">
    <source>
        <dbReference type="SAM" id="Phobius"/>
    </source>
</evidence>
<dbReference type="EMBL" id="FUKJ01000112">
    <property type="protein sequence ID" value="SJM91018.1"/>
    <property type="molecule type" value="Genomic_DNA"/>
</dbReference>
<dbReference type="Gene3D" id="1.20.120.1760">
    <property type="match status" value="1"/>
</dbReference>
<dbReference type="GO" id="GO:0016780">
    <property type="term" value="F:phosphotransferase activity, for other substituted phosphate groups"/>
    <property type="evidence" value="ECO:0007669"/>
    <property type="project" value="InterPro"/>
</dbReference>
<keyword evidence="1" id="KW-1133">Transmembrane helix</keyword>
<dbReference type="AlphaFoldDB" id="A0A1R4H423"/>
<evidence type="ECO:0000313" key="2">
    <source>
        <dbReference type="EMBL" id="SJM91018.1"/>
    </source>
</evidence>
<feature type="transmembrane region" description="Helical" evidence="1">
    <location>
        <begin position="32"/>
        <end position="50"/>
    </location>
</feature>
<keyword evidence="1" id="KW-0472">Membrane</keyword>
<feature type="transmembrane region" description="Helical" evidence="1">
    <location>
        <begin position="113"/>
        <end position="136"/>
    </location>
</feature>
<organism evidence="2 3">
    <name type="scientific">Crenothrix polyspora</name>
    <dbReference type="NCBI Taxonomy" id="360316"/>
    <lineage>
        <taxon>Bacteria</taxon>
        <taxon>Pseudomonadati</taxon>
        <taxon>Pseudomonadota</taxon>
        <taxon>Gammaproteobacteria</taxon>
        <taxon>Methylococcales</taxon>
        <taxon>Crenotrichaceae</taxon>
        <taxon>Crenothrix</taxon>
    </lineage>
</organism>
<proteinExistence type="predicted"/>
<feature type="transmembrane region" description="Helical" evidence="1">
    <location>
        <begin position="157"/>
        <end position="190"/>
    </location>
</feature>
<keyword evidence="3" id="KW-1185">Reference proteome</keyword>
<accession>A0A1R4H423</accession>
<dbReference type="InterPro" id="IPR043130">
    <property type="entry name" value="CDP-OH_PTrfase_TM_dom"/>
</dbReference>
<name>A0A1R4H423_9GAMM</name>
<gene>
    <name evidence="2" type="primary">ynbA</name>
    <name evidence="2" type="ORF">CRENPOLYSF2_20004</name>
</gene>
<dbReference type="Pfam" id="PF01066">
    <property type="entry name" value="CDP-OH_P_transf"/>
    <property type="match status" value="1"/>
</dbReference>
<evidence type="ECO:0000313" key="3">
    <source>
        <dbReference type="Proteomes" id="UP000195442"/>
    </source>
</evidence>
<sequence length="202" mass="21713">MMTVYDLKPRFQSLLRPITQKLAERNITANQVTLAALALSLLTGGLLAMLHKHPAVFLAVPLVLFVRMALNAIDGMLAHEHNMKSALGAILNEIADVLSDVALYLPFALLPTVSLWLVVLLVIFAIISEMMGVIAVQIGATRRYDGPMGKSDRAFVFGAVALVLGCGIAPGGWLNGLLAVILALTVWTIINRARHALLEVGQ</sequence>
<dbReference type="RefSeq" id="WP_179210153.1">
    <property type="nucleotide sequence ID" value="NZ_FUKJ01000112.1"/>
</dbReference>
<protein>
    <recommendedName>
        <fullName evidence="4">Inner membrane protein YnbA</fullName>
    </recommendedName>
</protein>
<dbReference type="InterPro" id="IPR000462">
    <property type="entry name" value="CDP-OH_P_trans"/>
</dbReference>
<dbReference type="Proteomes" id="UP000195442">
    <property type="component" value="Unassembled WGS sequence"/>
</dbReference>
<evidence type="ECO:0008006" key="4">
    <source>
        <dbReference type="Google" id="ProtNLM"/>
    </source>
</evidence>
<feature type="transmembrane region" description="Helical" evidence="1">
    <location>
        <begin position="56"/>
        <end position="73"/>
    </location>
</feature>
<dbReference type="GO" id="GO:0016020">
    <property type="term" value="C:membrane"/>
    <property type="evidence" value="ECO:0007669"/>
    <property type="project" value="InterPro"/>
</dbReference>
<reference evidence="3" key="1">
    <citation type="submission" date="2017-02" db="EMBL/GenBank/DDBJ databases">
        <authorList>
            <person name="Daims H."/>
        </authorList>
    </citation>
    <scope>NUCLEOTIDE SEQUENCE [LARGE SCALE GENOMIC DNA]</scope>
</reference>
<keyword evidence="1" id="KW-0812">Transmembrane</keyword>